<sequence>MKYGMRKPSWKKSLSARTKGRATRAVKKALIPDCGKKGMGWLHPKRKLYNTIYKKTTFSLFGPVQVTRAKGGNHMCSNPDTYEFRLSLDLPQQSAVPTDTFSALREVHEYSAENGPRFHTADEMFDSLGI</sequence>
<evidence type="ECO:0000313" key="1">
    <source>
        <dbReference type="EMBL" id="PAC73146.1"/>
    </source>
</evidence>
<dbReference type="AlphaFoldDB" id="A0A267WKJ3"/>
<reference evidence="1 2" key="1">
    <citation type="journal article" date="2017" name="ISME J.">
        <title>Unveiling bifidobacterial biogeography across the mammalian branch of the tree of life.</title>
        <authorList>
            <person name="Milani C."/>
            <person name="Mangifesta M."/>
            <person name="Mancabelli L."/>
            <person name="Lugli G.A."/>
            <person name="James K."/>
            <person name="Duranti S."/>
            <person name="Turroni F."/>
            <person name="Ferrario C."/>
            <person name="Ossiprandi M.C."/>
            <person name="van Sinderen D."/>
            <person name="Ventura M."/>
        </authorList>
    </citation>
    <scope>NUCLEOTIDE SEQUENCE [LARGE SCALE GENOMIC DNA]</scope>
    <source>
        <strain evidence="1 2">1E</strain>
    </source>
</reference>
<accession>A0A267WKJ3</accession>
<name>A0A267WKJ3_BIFPS</name>
<organism evidence="1 2">
    <name type="scientific">Bifidobacterium pseudocatenulatum</name>
    <dbReference type="NCBI Taxonomy" id="28026"/>
    <lineage>
        <taxon>Bacteria</taxon>
        <taxon>Bacillati</taxon>
        <taxon>Actinomycetota</taxon>
        <taxon>Actinomycetes</taxon>
        <taxon>Bifidobacteriales</taxon>
        <taxon>Bifidobacteriaceae</taxon>
        <taxon>Bifidobacterium</taxon>
    </lineage>
</organism>
<protein>
    <submittedName>
        <fullName evidence="1">Uncharacterized protein</fullName>
    </submittedName>
</protein>
<evidence type="ECO:0000313" key="2">
    <source>
        <dbReference type="Proteomes" id="UP000216789"/>
    </source>
</evidence>
<dbReference type="Proteomes" id="UP000216789">
    <property type="component" value="Unassembled WGS sequence"/>
</dbReference>
<proteinExistence type="predicted"/>
<gene>
    <name evidence="1" type="ORF">BPS1E_1365</name>
</gene>
<dbReference type="EMBL" id="MNLB01000008">
    <property type="protein sequence ID" value="PAC73146.1"/>
    <property type="molecule type" value="Genomic_DNA"/>
</dbReference>
<comment type="caution">
    <text evidence="1">The sequence shown here is derived from an EMBL/GenBank/DDBJ whole genome shotgun (WGS) entry which is preliminary data.</text>
</comment>